<evidence type="ECO:0000256" key="3">
    <source>
        <dbReference type="ARBA" id="ARBA00009677"/>
    </source>
</evidence>
<accession>A0A4Y9R4D1</accession>
<evidence type="ECO:0000259" key="9">
    <source>
        <dbReference type="Pfam" id="PF06429"/>
    </source>
</evidence>
<dbReference type="Pfam" id="PF22638">
    <property type="entry name" value="FlgK_D1"/>
    <property type="match status" value="1"/>
</dbReference>
<dbReference type="Pfam" id="PF00460">
    <property type="entry name" value="Flg_bb_rod"/>
    <property type="match status" value="1"/>
</dbReference>
<keyword evidence="11" id="KW-0282">Flagellum</keyword>
<feature type="domain" description="Flagellar hook-associated protein FlgK helical" evidence="10">
    <location>
        <begin position="99"/>
        <end position="339"/>
    </location>
</feature>
<gene>
    <name evidence="7 11" type="primary">flgK</name>
    <name evidence="11" type="ORF">E4M00_04690</name>
</gene>
<dbReference type="GO" id="GO:0005198">
    <property type="term" value="F:structural molecule activity"/>
    <property type="evidence" value="ECO:0007669"/>
    <property type="project" value="UniProtKB-UniRule"/>
</dbReference>
<evidence type="ECO:0000256" key="2">
    <source>
        <dbReference type="ARBA" id="ARBA00004613"/>
    </source>
</evidence>
<evidence type="ECO:0000256" key="5">
    <source>
        <dbReference type="ARBA" id="ARBA00022525"/>
    </source>
</evidence>
<dbReference type="EMBL" id="SPQZ01000002">
    <property type="protein sequence ID" value="TFV98812.1"/>
    <property type="molecule type" value="Genomic_DNA"/>
</dbReference>
<reference evidence="11 12" key="1">
    <citation type="journal article" date="2018" name="J. Microbiol.">
        <title>Leifsonia flava sp. nov., a novel actinobacterium isolated from the rhizosphere of Aquilegia viridiflora.</title>
        <authorList>
            <person name="Cai Y."/>
            <person name="Tao W.Z."/>
            <person name="Ma Y.J."/>
            <person name="Cheng J."/>
            <person name="Zhang M.Y."/>
            <person name="Zhang Y.X."/>
        </authorList>
    </citation>
    <scope>NUCLEOTIDE SEQUENCE [LARGE SCALE GENOMIC DNA]</scope>
    <source>
        <strain evidence="11 12">SYP-B2174</strain>
    </source>
</reference>
<keyword evidence="5 7" id="KW-0964">Secreted</keyword>
<keyword evidence="12" id="KW-1185">Reference proteome</keyword>
<evidence type="ECO:0000259" key="10">
    <source>
        <dbReference type="Pfam" id="PF22638"/>
    </source>
</evidence>
<dbReference type="RefSeq" id="WP_135119346.1">
    <property type="nucleotide sequence ID" value="NZ_SPQZ01000002.1"/>
</dbReference>
<evidence type="ECO:0000313" key="11">
    <source>
        <dbReference type="EMBL" id="TFV98812.1"/>
    </source>
</evidence>
<dbReference type="InterPro" id="IPR002371">
    <property type="entry name" value="FlgK"/>
</dbReference>
<evidence type="ECO:0000256" key="7">
    <source>
        <dbReference type="RuleBase" id="RU362065"/>
    </source>
</evidence>
<dbReference type="InterPro" id="IPR010930">
    <property type="entry name" value="Flg_bb/hook_C_dom"/>
</dbReference>
<feature type="domain" description="Flagellar basal-body/hook protein C-terminal" evidence="9">
    <location>
        <begin position="428"/>
        <end position="466"/>
    </location>
</feature>
<keyword evidence="6 7" id="KW-0975">Bacterial flagellum</keyword>
<feature type="domain" description="Flagellar basal body rod protein N-terminal" evidence="8">
    <location>
        <begin position="7"/>
        <end position="37"/>
    </location>
</feature>
<dbReference type="NCBIfam" id="TIGR02492">
    <property type="entry name" value="flgK_ends"/>
    <property type="match status" value="1"/>
</dbReference>
<dbReference type="AlphaFoldDB" id="A0A4Y9R4D1"/>
<dbReference type="Pfam" id="PF06429">
    <property type="entry name" value="Flg_bbr_C"/>
    <property type="match status" value="1"/>
</dbReference>
<sequence length="473" mass="47408">MSTFGALNTAYTGLVAARLGLDVVGQNITNANTDGYTRQRVSSSGIGAVTAGRFSTGAHVGQGVSIDGIARLADARLDARVRGALSIAGFSDARATALGTLEKSLNEPGATGISAQLGQFWAAWGELSNRAGEPASESVLLQQASVLVNRIASGSRAAQTQWSEVRGGVDDQAAQLNAAGAEVAELNARIRSTLASGGSANELQDQRSRVLTTIAGIAGGRVEPQSDGTVTVFLGGNALVTGDSFRPVTVLGGGSMATAATDPVRLEWAHHPGIAVELDGGSLGGALTVLAPAETGGTGGALAETAASYDALALALATQVNAIHRTGATADGTTGHDFFVVDAGVSAAQGLRVLPTDGSGIATGTPGAGGSDGSIADAISGISKTDGSPDDLWSGLVTRVAVAAQTEIRNSALADLASSSAVAAQQSNSAVDLDEENMNMLAFQRAYQGAARVMTAIDEALDTLINRTGLVGR</sequence>
<comment type="caution">
    <text evidence="11">The sequence shown here is derived from an EMBL/GenBank/DDBJ whole genome shotgun (WGS) entry which is preliminary data.</text>
</comment>
<dbReference type="SUPFAM" id="SSF64518">
    <property type="entry name" value="Phase 1 flagellin"/>
    <property type="match status" value="1"/>
</dbReference>
<dbReference type="GO" id="GO:0009424">
    <property type="term" value="C:bacterial-type flagellum hook"/>
    <property type="evidence" value="ECO:0007669"/>
    <property type="project" value="UniProtKB-UniRule"/>
</dbReference>
<comment type="similarity">
    <text evidence="3 7">Belongs to the flagella basal body rod proteins family.</text>
</comment>
<dbReference type="InterPro" id="IPR053927">
    <property type="entry name" value="FlgK_helical"/>
</dbReference>
<protein>
    <recommendedName>
        <fullName evidence="4 7">Flagellar hook-associated protein 1</fullName>
        <shortName evidence="7">HAP1</shortName>
    </recommendedName>
</protein>
<dbReference type="GO" id="GO:0044780">
    <property type="term" value="P:bacterial-type flagellum assembly"/>
    <property type="evidence" value="ECO:0007669"/>
    <property type="project" value="InterPro"/>
</dbReference>
<proteinExistence type="inferred from homology"/>
<organism evidence="11 12">
    <name type="scientific">Orlajensenia leifsoniae</name>
    <dbReference type="NCBI Taxonomy" id="2561933"/>
    <lineage>
        <taxon>Bacteria</taxon>
        <taxon>Bacillati</taxon>
        <taxon>Actinomycetota</taxon>
        <taxon>Actinomycetes</taxon>
        <taxon>Micrococcales</taxon>
        <taxon>Microbacteriaceae</taxon>
        <taxon>Orlajensenia</taxon>
    </lineage>
</organism>
<keyword evidence="11" id="KW-0969">Cilium</keyword>
<dbReference type="PANTHER" id="PTHR30033:SF1">
    <property type="entry name" value="FLAGELLAR HOOK-ASSOCIATED PROTEIN 1"/>
    <property type="match status" value="1"/>
</dbReference>
<keyword evidence="11" id="KW-0966">Cell projection</keyword>
<comment type="subcellular location">
    <subcellularLocation>
        <location evidence="1 7">Bacterial flagellum</location>
    </subcellularLocation>
    <subcellularLocation>
        <location evidence="2 7">Secreted</location>
    </subcellularLocation>
</comment>
<evidence type="ECO:0000313" key="12">
    <source>
        <dbReference type="Proteomes" id="UP000298127"/>
    </source>
</evidence>
<evidence type="ECO:0000259" key="8">
    <source>
        <dbReference type="Pfam" id="PF00460"/>
    </source>
</evidence>
<evidence type="ECO:0000256" key="6">
    <source>
        <dbReference type="ARBA" id="ARBA00023143"/>
    </source>
</evidence>
<dbReference type="Proteomes" id="UP000298127">
    <property type="component" value="Unassembled WGS sequence"/>
</dbReference>
<dbReference type="InterPro" id="IPR001444">
    <property type="entry name" value="Flag_bb_rod_N"/>
</dbReference>
<dbReference type="GO" id="GO:0005576">
    <property type="term" value="C:extracellular region"/>
    <property type="evidence" value="ECO:0007669"/>
    <property type="project" value="UniProtKB-SubCell"/>
</dbReference>
<evidence type="ECO:0000256" key="4">
    <source>
        <dbReference type="ARBA" id="ARBA00016244"/>
    </source>
</evidence>
<dbReference type="PRINTS" id="PR01005">
    <property type="entry name" value="FLGHOOKAP1"/>
</dbReference>
<dbReference type="PANTHER" id="PTHR30033">
    <property type="entry name" value="FLAGELLAR HOOK-ASSOCIATED PROTEIN 1"/>
    <property type="match status" value="1"/>
</dbReference>
<evidence type="ECO:0000256" key="1">
    <source>
        <dbReference type="ARBA" id="ARBA00004365"/>
    </source>
</evidence>
<name>A0A4Y9R4D1_9MICO</name>